<keyword evidence="1" id="KW-0413">Isomerase</keyword>
<evidence type="ECO:0000313" key="2">
    <source>
        <dbReference type="Proteomes" id="UP000069632"/>
    </source>
</evidence>
<dbReference type="Proteomes" id="UP000069632">
    <property type="component" value="Unassembled WGS sequence"/>
</dbReference>
<dbReference type="EC" id="5.1.1.13" evidence="1"/>
<dbReference type="AlphaFoldDB" id="A0A128EHH0"/>
<accession>A0A128EHH0</accession>
<organism evidence="1 2">
    <name type="scientific">Campylobacter geochelonis</name>
    <dbReference type="NCBI Taxonomy" id="1780362"/>
    <lineage>
        <taxon>Bacteria</taxon>
        <taxon>Pseudomonadati</taxon>
        <taxon>Campylobacterota</taxon>
        <taxon>Epsilonproteobacteria</taxon>
        <taxon>Campylobacterales</taxon>
        <taxon>Campylobacteraceae</taxon>
        <taxon>Campylobacter</taxon>
    </lineage>
</organism>
<dbReference type="Pfam" id="PF01177">
    <property type="entry name" value="Asp_Glu_race"/>
    <property type="match status" value="1"/>
</dbReference>
<dbReference type="InterPro" id="IPR015942">
    <property type="entry name" value="Asp/Glu/hydantoin_racemase"/>
</dbReference>
<gene>
    <name evidence="1" type="primary">ygeA</name>
    <name evidence="1" type="ORF">ERS672216_01060</name>
</gene>
<keyword evidence="2" id="KW-1185">Reference proteome</keyword>
<dbReference type="SUPFAM" id="SSF53681">
    <property type="entry name" value="Aspartate/glutamate racemase"/>
    <property type="match status" value="1"/>
</dbReference>
<protein>
    <submittedName>
        <fullName evidence="1">Aspartate racemase</fullName>
        <ecNumber evidence="1">5.1.1.13</ecNumber>
    </submittedName>
</protein>
<dbReference type="GO" id="GO:0047689">
    <property type="term" value="F:aspartate racemase activity"/>
    <property type="evidence" value="ECO:0007669"/>
    <property type="project" value="UniProtKB-EC"/>
</dbReference>
<evidence type="ECO:0000313" key="1">
    <source>
        <dbReference type="EMBL" id="CZE47778.1"/>
    </source>
</evidence>
<name>A0A128EHH0_9BACT</name>
<dbReference type="EMBL" id="FIZP01000004">
    <property type="protein sequence ID" value="CZE47778.1"/>
    <property type="molecule type" value="Genomic_DNA"/>
</dbReference>
<sequence>MKEDFYKDILIKGGVEVVLPSQKDMEFINSVIFNELCFGEISPTSKREFLRIIEQMGEFKASGVILGCTEIGLLIKQSDTKIPFFDTTLIHIDEVVNLALKMD</sequence>
<dbReference type="Gene3D" id="3.40.50.1860">
    <property type="match status" value="1"/>
</dbReference>
<dbReference type="InterPro" id="IPR001920">
    <property type="entry name" value="Asp/Glu_race"/>
</dbReference>
<proteinExistence type="predicted"/>
<reference evidence="1 2" key="1">
    <citation type="submission" date="2016-02" db="EMBL/GenBank/DDBJ databases">
        <authorList>
            <consortium name="Pathogen Informatics"/>
        </authorList>
    </citation>
    <scope>NUCLEOTIDE SEQUENCE [LARGE SCALE GENOMIC DNA]</scope>
    <source>
        <strain evidence="1 2">RC20</strain>
    </source>
</reference>